<evidence type="ECO:0000313" key="13">
    <source>
        <dbReference type="EMBL" id="URE25212.1"/>
    </source>
</evidence>
<comment type="function">
    <text evidence="1 9">Core component of nucleosome. Nucleosomes wrap and compact DNA into chromatin, limiting DNA accessibility to the cellular machineries which require DNA as a template. Histones thereby play a central role in transcription regulation, DNA repair, DNA replication and chromosomal stability. DNA accessibility is regulated via a complex set of post-translational modifications of histones, also called histone code, and nucleosome remodeling.</text>
</comment>
<sequence length="385" mass="43742">MRGLRGSMRWSASIPRLLLIGCVLLYSIPGILSSRIVSLGSIVIFTTHEWLPMKPIVYFHCQGENKTVLPDVKEKDILYTFHGEESWQPLTELPKKKCKRCGFYERDTFKADDVFDEWELCAGNFVDGKYVRKKNKEFNATFICPRCTASDGECSIFILTPESKDEASGRRGKMVTVIIICIFASSFVMVACIVASYKYWQKRKREQDQARFLKLFEEGDDIEDELGLEICRSLLRSAAMSGRGKGGKGLGKGGAKRHRKVLRDNIQGITKPAIRRLARRGGVKRISGLIYEETRGVLKIFLENVIRDAVTYTEHARRKTVTAMDVVYALKRQGRTLYGFGDGPGFCREVQYALVHHIREFLDTEELILVGRKVTGCSPPSYRII</sequence>
<evidence type="ECO:0000256" key="3">
    <source>
        <dbReference type="ARBA" id="ARBA00004286"/>
    </source>
</evidence>
<dbReference type="Proteomes" id="UP001055439">
    <property type="component" value="Chromosome 8"/>
</dbReference>
<evidence type="ECO:0000256" key="1">
    <source>
        <dbReference type="ARBA" id="ARBA00002001"/>
    </source>
</evidence>
<keyword evidence="7 9" id="KW-0539">Nucleus</keyword>
<keyword evidence="5 9" id="KW-0158">Chromosome</keyword>
<comment type="subunit">
    <text evidence="9">The nucleosome is a histone octamer containing two molecules each of H2A, H2B, H3 and H4 assembled in one H3-H4 heterotetramer and two H2A-H2B heterodimers. The octamer wraps approximately 147 bp of DNA.</text>
</comment>
<evidence type="ECO:0000256" key="5">
    <source>
        <dbReference type="ARBA" id="ARBA00022454"/>
    </source>
</evidence>
<accession>A0A9E7H810</accession>
<comment type="similarity">
    <text evidence="4 9">Belongs to the histone H4 family.</text>
</comment>
<keyword evidence="8 9" id="KW-0544">Nucleosome core</keyword>
<feature type="domain" description="DUF7953" evidence="12">
    <location>
        <begin position="35"/>
        <end position="145"/>
    </location>
</feature>
<keyword evidence="10" id="KW-0472">Membrane</keyword>
<protein>
    <recommendedName>
        <fullName evidence="9">Histone H4</fullName>
    </recommendedName>
</protein>
<dbReference type="SUPFAM" id="SSF47113">
    <property type="entry name" value="Histone-fold"/>
    <property type="match status" value="1"/>
</dbReference>
<evidence type="ECO:0000256" key="10">
    <source>
        <dbReference type="SAM" id="Phobius"/>
    </source>
</evidence>
<feature type="domain" description="CENP-T/Histone H4 histone fold" evidence="11">
    <location>
        <begin position="284"/>
        <end position="335"/>
    </location>
</feature>
<evidence type="ECO:0000256" key="7">
    <source>
        <dbReference type="ARBA" id="ARBA00023242"/>
    </source>
</evidence>
<dbReference type="EMBL" id="CP097510">
    <property type="protein sequence ID" value="URE25212.1"/>
    <property type="molecule type" value="Genomic_DNA"/>
</dbReference>
<evidence type="ECO:0000256" key="2">
    <source>
        <dbReference type="ARBA" id="ARBA00004123"/>
    </source>
</evidence>
<dbReference type="PANTHER" id="PTHR33780">
    <property type="entry name" value="EXPRESSED PROTEIN"/>
    <property type="match status" value="1"/>
</dbReference>
<dbReference type="GO" id="GO:0003677">
    <property type="term" value="F:DNA binding"/>
    <property type="evidence" value="ECO:0007669"/>
    <property type="project" value="UniProtKB-KW"/>
</dbReference>
<dbReference type="SMART" id="SM00417">
    <property type="entry name" value="H4"/>
    <property type="match status" value="1"/>
</dbReference>
<dbReference type="PRINTS" id="PR00623">
    <property type="entry name" value="HISTONEH4"/>
</dbReference>
<dbReference type="InterPro" id="IPR009072">
    <property type="entry name" value="Histone-fold"/>
</dbReference>
<dbReference type="PANTHER" id="PTHR33780:SF3">
    <property type="entry name" value="EXPRESSED PROTEIN"/>
    <property type="match status" value="1"/>
</dbReference>
<dbReference type="InterPro" id="IPR057713">
    <property type="entry name" value="DUF7953"/>
</dbReference>
<dbReference type="Pfam" id="PF15511">
    <property type="entry name" value="CENP-T_C"/>
    <property type="match status" value="1"/>
</dbReference>
<dbReference type="FunFam" id="1.10.20.10:FF:000002">
    <property type="entry name" value="Histone H4"/>
    <property type="match status" value="1"/>
</dbReference>
<evidence type="ECO:0000313" key="14">
    <source>
        <dbReference type="Proteomes" id="UP001055439"/>
    </source>
</evidence>
<feature type="transmembrane region" description="Helical" evidence="10">
    <location>
        <begin position="174"/>
        <end position="197"/>
    </location>
</feature>
<dbReference type="InterPro" id="IPR019809">
    <property type="entry name" value="Histone_H4_CS"/>
</dbReference>
<dbReference type="AlphaFoldDB" id="A0A9E7H810"/>
<dbReference type="InterPro" id="IPR001951">
    <property type="entry name" value="Histone_H4"/>
</dbReference>
<evidence type="ECO:0000259" key="12">
    <source>
        <dbReference type="Pfam" id="PF25829"/>
    </source>
</evidence>
<evidence type="ECO:0000256" key="8">
    <source>
        <dbReference type="ARBA" id="ARBA00023269"/>
    </source>
</evidence>
<gene>
    <name evidence="13" type="ORF">MUK42_35850</name>
</gene>
<keyword evidence="14" id="KW-1185">Reference proteome</keyword>
<evidence type="ECO:0000256" key="6">
    <source>
        <dbReference type="ARBA" id="ARBA00023125"/>
    </source>
</evidence>
<keyword evidence="10" id="KW-1133">Transmembrane helix</keyword>
<dbReference type="OrthoDB" id="2014701at2759"/>
<evidence type="ECO:0000256" key="4">
    <source>
        <dbReference type="ARBA" id="ARBA00006564"/>
    </source>
</evidence>
<dbReference type="PROSITE" id="PS00047">
    <property type="entry name" value="HISTONE_H4"/>
    <property type="match status" value="1"/>
</dbReference>
<evidence type="ECO:0000256" key="9">
    <source>
        <dbReference type="RuleBase" id="RU000528"/>
    </source>
</evidence>
<name>A0A9E7H810_9LILI</name>
<proteinExistence type="inferred from homology"/>
<evidence type="ECO:0000259" key="11">
    <source>
        <dbReference type="Pfam" id="PF15511"/>
    </source>
</evidence>
<organism evidence="13 14">
    <name type="scientific">Musa troglodytarum</name>
    <name type="common">fe'i banana</name>
    <dbReference type="NCBI Taxonomy" id="320322"/>
    <lineage>
        <taxon>Eukaryota</taxon>
        <taxon>Viridiplantae</taxon>
        <taxon>Streptophyta</taxon>
        <taxon>Embryophyta</taxon>
        <taxon>Tracheophyta</taxon>
        <taxon>Spermatophyta</taxon>
        <taxon>Magnoliopsida</taxon>
        <taxon>Liliopsida</taxon>
        <taxon>Zingiberales</taxon>
        <taxon>Musaceae</taxon>
        <taxon>Musa</taxon>
    </lineage>
</organism>
<comment type="subcellular location">
    <subcellularLocation>
        <location evidence="3">Chromosome</location>
    </subcellularLocation>
    <subcellularLocation>
        <location evidence="2">Nucleus</location>
    </subcellularLocation>
</comment>
<dbReference type="Pfam" id="PF25829">
    <property type="entry name" value="DUF7953"/>
    <property type="match status" value="1"/>
</dbReference>
<dbReference type="GO" id="GO:0046982">
    <property type="term" value="F:protein heterodimerization activity"/>
    <property type="evidence" value="ECO:0007669"/>
    <property type="project" value="InterPro"/>
</dbReference>
<dbReference type="GO" id="GO:0000786">
    <property type="term" value="C:nucleosome"/>
    <property type="evidence" value="ECO:0007669"/>
    <property type="project" value="UniProtKB-KW"/>
</dbReference>
<dbReference type="Gene3D" id="1.10.20.10">
    <property type="entry name" value="Histone, subunit A"/>
    <property type="match status" value="1"/>
</dbReference>
<keyword evidence="6 9" id="KW-0238">DNA-binding</keyword>
<dbReference type="CDD" id="cd22912">
    <property type="entry name" value="HFD_H4"/>
    <property type="match status" value="1"/>
</dbReference>
<keyword evidence="10" id="KW-0812">Transmembrane</keyword>
<dbReference type="GO" id="GO:0005634">
    <property type="term" value="C:nucleus"/>
    <property type="evidence" value="ECO:0007669"/>
    <property type="project" value="UniProtKB-SubCell"/>
</dbReference>
<dbReference type="InterPro" id="IPR035425">
    <property type="entry name" value="CENP-T/H4_C"/>
</dbReference>
<reference evidence="13" key="1">
    <citation type="submission" date="2022-05" db="EMBL/GenBank/DDBJ databases">
        <title>The Musa troglodytarum L. genome provides insights into the mechanism of non-climacteric behaviour and enrichment of carotenoids.</title>
        <authorList>
            <person name="Wang J."/>
        </authorList>
    </citation>
    <scope>NUCLEOTIDE SEQUENCE</scope>
    <source>
        <tissue evidence="13">Leaf</tissue>
    </source>
</reference>
<dbReference type="GO" id="GO:0030527">
    <property type="term" value="F:structural constituent of chromatin"/>
    <property type="evidence" value="ECO:0007669"/>
    <property type="project" value="InterPro"/>
</dbReference>